<evidence type="ECO:0000259" key="2">
    <source>
        <dbReference type="PROSITE" id="PS50240"/>
    </source>
</evidence>
<dbReference type="SUPFAM" id="SSF50494">
    <property type="entry name" value="Trypsin-like serine proteases"/>
    <property type="match status" value="1"/>
</dbReference>
<evidence type="ECO:0000313" key="4">
    <source>
        <dbReference type="EMBL" id="CAB4888093.1"/>
    </source>
</evidence>
<evidence type="ECO:0000259" key="3">
    <source>
        <dbReference type="PROSITE" id="PS50853"/>
    </source>
</evidence>
<name>A0A6J7F9J9_9ZZZZ</name>
<dbReference type="PROSITE" id="PS00134">
    <property type="entry name" value="TRYPSIN_HIS"/>
    <property type="match status" value="1"/>
</dbReference>
<dbReference type="InterPro" id="IPR003961">
    <property type="entry name" value="FN3_dom"/>
</dbReference>
<protein>
    <submittedName>
        <fullName evidence="4">Unannotated protein</fullName>
    </submittedName>
</protein>
<dbReference type="Gene3D" id="2.40.10.10">
    <property type="entry name" value="Trypsin-like serine proteases"/>
    <property type="match status" value="1"/>
</dbReference>
<dbReference type="InterPro" id="IPR018114">
    <property type="entry name" value="TRYPSIN_HIS"/>
</dbReference>
<dbReference type="Pfam" id="PF00089">
    <property type="entry name" value="Trypsin"/>
    <property type="match status" value="1"/>
</dbReference>
<accession>A0A6J7F9J9</accession>
<organism evidence="4">
    <name type="scientific">freshwater metagenome</name>
    <dbReference type="NCBI Taxonomy" id="449393"/>
    <lineage>
        <taxon>unclassified sequences</taxon>
        <taxon>metagenomes</taxon>
        <taxon>ecological metagenomes</taxon>
    </lineage>
</organism>
<dbReference type="SMART" id="SM00020">
    <property type="entry name" value="Tryp_SPc"/>
    <property type="match status" value="1"/>
</dbReference>
<dbReference type="PROSITE" id="PS00135">
    <property type="entry name" value="TRYPSIN_SER"/>
    <property type="match status" value="1"/>
</dbReference>
<reference evidence="4" key="1">
    <citation type="submission" date="2020-05" db="EMBL/GenBank/DDBJ databases">
        <authorList>
            <person name="Chiriac C."/>
            <person name="Salcher M."/>
            <person name="Ghai R."/>
            <person name="Kavagutti S V."/>
        </authorList>
    </citation>
    <scope>NUCLEOTIDE SEQUENCE</scope>
</reference>
<dbReference type="PANTHER" id="PTHR24252:SF7">
    <property type="entry name" value="HYALIN"/>
    <property type="match status" value="1"/>
</dbReference>
<dbReference type="AlphaFoldDB" id="A0A6J7F9J9"/>
<dbReference type="PRINTS" id="PR00722">
    <property type="entry name" value="CHYMOTRYPSIN"/>
</dbReference>
<dbReference type="InterPro" id="IPR036116">
    <property type="entry name" value="FN3_sf"/>
</dbReference>
<dbReference type="PROSITE" id="PS50853">
    <property type="entry name" value="FN3"/>
    <property type="match status" value="1"/>
</dbReference>
<evidence type="ECO:0000256" key="1">
    <source>
        <dbReference type="ARBA" id="ARBA00023157"/>
    </source>
</evidence>
<dbReference type="SUPFAM" id="SSF49265">
    <property type="entry name" value="Fibronectin type III"/>
    <property type="match status" value="1"/>
</dbReference>
<dbReference type="Gene3D" id="2.60.40.10">
    <property type="entry name" value="Immunoglobulins"/>
    <property type="match status" value="1"/>
</dbReference>
<dbReference type="PROSITE" id="PS50240">
    <property type="entry name" value="TRYPSIN_DOM"/>
    <property type="match status" value="1"/>
</dbReference>
<gene>
    <name evidence="4" type="ORF">UFOPK3495_00107</name>
</gene>
<dbReference type="InterPro" id="IPR001314">
    <property type="entry name" value="Peptidase_S1A"/>
</dbReference>
<dbReference type="InterPro" id="IPR001254">
    <property type="entry name" value="Trypsin_dom"/>
</dbReference>
<dbReference type="InterPro" id="IPR009003">
    <property type="entry name" value="Peptidase_S1_PA"/>
</dbReference>
<dbReference type="CDD" id="cd00063">
    <property type="entry name" value="FN3"/>
    <property type="match status" value="1"/>
</dbReference>
<dbReference type="InterPro" id="IPR043504">
    <property type="entry name" value="Peptidase_S1_PA_chymotrypsin"/>
</dbReference>
<dbReference type="GO" id="GO:0006508">
    <property type="term" value="P:proteolysis"/>
    <property type="evidence" value="ECO:0007669"/>
    <property type="project" value="InterPro"/>
</dbReference>
<dbReference type="PANTHER" id="PTHR24252">
    <property type="entry name" value="ACROSIN-RELATED"/>
    <property type="match status" value="1"/>
</dbReference>
<dbReference type="InterPro" id="IPR033116">
    <property type="entry name" value="TRYPSIN_SER"/>
</dbReference>
<dbReference type="SMART" id="SM00060">
    <property type="entry name" value="FN3"/>
    <property type="match status" value="1"/>
</dbReference>
<keyword evidence="1" id="KW-1015">Disulfide bond</keyword>
<feature type="domain" description="Peptidase S1" evidence="2">
    <location>
        <begin position="32"/>
        <end position="266"/>
    </location>
</feature>
<dbReference type="GO" id="GO:0004252">
    <property type="term" value="F:serine-type endopeptidase activity"/>
    <property type="evidence" value="ECO:0007669"/>
    <property type="project" value="InterPro"/>
</dbReference>
<dbReference type="CDD" id="cd00190">
    <property type="entry name" value="Tryp_SPc"/>
    <property type="match status" value="1"/>
</dbReference>
<dbReference type="InterPro" id="IPR013783">
    <property type="entry name" value="Ig-like_fold"/>
</dbReference>
<sequence length="428" mass="43673">MKAFSIFSLIVVSAVLINPASASAAQLHKPAIIGGSAGSIDNSPWQVFIVMRGTSQCSGSLVSPTMVVTAAHCLVGYAANDIRVWAGISKTSERSLTQEMPVASTNANPSFDVRTFSNDIGVITLGKPVDITGKVYPIALPFGVTPSTWPAAGTAGTISGWGVTSPSNAATSDQLMRAEVSVLAGPAEPCGQYGPDLDPAQDVCAGSPVGAVDACQGDSGGPLVIQGTVPILAGLVSSGNECAKAGYPGLYTRITSFLPWLQQQGSIATAAPEAPTELVATNLGSRVGVTWKAPSNTGSASTIWTVTAAPSGQMCVTASTTCEFDELPSGQELSFTVAGKNSFGTGPVASISPQFSSVTKIRKLGAVIPVKRIASWAGITSQAKLVTISESPRICSVKATDVVLKKRGACVVSLSRGKISHHVAIAVV</sequence>
<dbReference type="EMBL" id="CAFBMC010000003">
    <property type="protein sequence ID" value="CAB4888093.1"/>
    <property type="molecule type" value="Genomic_DNA"/>
</dbReference>
<dbReference type="FunFam" id="2.40.10.10:FF:000068">
    <property type="entry name" value="transmembrane protease serine 2"/>
    <property type="match status" value="1"/>
</dbReference>
<feature type="domain" description="Fibronectin type-III" evidence="3">
    <location>
        <begin position="271"/>
        <end position="362"/>
    </location>
</feature>
<proteinExistence type="predicted"/>